<dbReference type="Proteomes" id="UP000005801">
    <property type="component" value="Unassembled WGS sequence"/>
</dbReference>
<protein>
    <submittedName>
        <fullName evidence="1">Uncharacterized protein</fullName>
    </submittedName>
</protein>
<gene>
    <name evidence="1" type="ORF">PPSIR1_39820</name>
</gene>
<comment type="caution">
    <text evidence="1">The sequence shown here is derived from an EMBL/GenBank/DDBJ whole genome shotgun (WGS) entry which is preliminary data.</text>
</comment>
<proteinExistence type="predicted"/>
<organism evidence="1 2">
    <name type="scientific">Plesiocystis pacifica SIR-1</name>
    <dbReference type="NCBI Taxonomy" id="391625"/>
    <lineage>
        <taxon>Bacteria</taxon>
        <taxon>Pseudomonadati</taxon>
        <taxon>Myxococcota</taxon>
        <taxon>Polyangia</taxon>
        <taxon>Nannocystales</taxon>
        <taxon>Nannocystaceae</taxon>
        <taxon>Plesiocystis</taxon>
    </lineage>
</organism>
<accession>A6FY94</accession>
<evidence type="ECO:0000313" key="1">
    <source>
        <dbReference type="EMBL" id="EDM81473.1"/>
    </source>
</evidence>
<reference evidence="1 2" key="1">
    <citation type="submission" date="2007-06" db="EMBL/GenBank/DDBJ databases">
        <authorList>
            <person name="Shimkets L."/>
            <person name="Ferriera S."/>
            <person name="Johnson J."/>
            <person name="Kravitz S."/>
            <person name="Beeson K."/>
            <person name="Sutton G."/>
            <person name="Rogers Y.-H."/>
            <person name="Friedman R."/>
            <person name="Frazier M."/>
            <person name="Venter J.C."/>
        </authorList>
    </citation>
    <scope>NUCLEOTIDE SEQUENCE [LARGE SCALE GENOMIC DNA]</scope>
    <source>
        <strain evidence="1 2">SIR-1</strain>
    </source>
</reference>
<name>A6FY94_9BACT</name>
<keyword evidence="2" id="KW-1185">Reference proteome</keyword>
<dbReference type="STRING" id="391625.PPSIR1_39820"/>
<dbReference type="AlphaFoldDB" id="A6FY94"/>
<evidence type="ECO:0000313" key="2">
    <source>
        <dbReference type="Proteomes" id="UP000005801"/>
    </source>
</evidence>
<dbReference type="EMBL" id="ABCS01000003">
    <property type="protein sequence ID" value="EDM81473.1"/>
    <property type="molecule type" value="Genomic_DNA"/>
</dbReference>
<sequence>MAEVMVALIVFIVAVVGLVAMEKRGIEAQRASMETREGERLAQEVMAELLATNFSELVEFDFDGNPTPALPYDDLSLGTWVMRDYGEVPNATGERPPGLRTDFFWVGREVDRWPTNGVGTPEAVQLEVTVLWIDFTNPAFPPPADIDTEDLTPDNLDPASPDYLPWVRGVQLRTVRVQDS</sequence>